<accession>Q39YZ0</accession>
<dbReference type="KEGG" id="gme:Gmet_0289"/>
<proteinExistence type="predicted"/>
<dbReference type="HOGENOM" id="CLU_830950_0_0_7"/>
<feature type="domain" description="Tle cognate immunity protein 4 C-terminal" evidence="2">
    <location>
        <begin position="205"/>
        <end position="328"/>
    </location>
</feature>
<evidence type="ECO:0000313" key="3">
    <source>
        <dbReference type="EMBL" id="ABB30534.1"/>
    </source>
</evidence>
<evidence type="ECO:0000259" key="2">
    <source>
        <dbReference type="Pfam" id="PF18426"/>
    </source>
</evidence>
<name>Q39YZ0_GEOMG</name>
<protein>
    <submittedName>
        <fullName evidence="3">Lipoprotein, putative</fullName>
    </submittedName>
</protein>
<sequence length="334" mass="37757">MKTVFRRALLVITATILTVSFTACKGSAGNGSDHKEPGKGAQKGMNTYNIGRFSIDVPTEMKEAGRTHEFRYAEIEEFLWPKNVDREEARKEAWARRIAEINSNRPPRGIKKIIVETKESLSVGKWSKGVLYYGNDMSSKDGFWMIMADYGQVGAIFIIKGLIEYEEPMFDDLLEIARNYEPMKQDKVDSFHTAYGNITLPYLEQESSYVRFEGHPLDLMLEIEMTETNNVEESGPVERLAAAISTNFAPTVDVKKIRARKKNVAGLEGEELVVRLTDGGESELHFGWEYAGKQDSGEYPLIQIEMESPDGRVEEKLKVWDAILGSMKSLYKGK</sequence>
<dbReference type="EMBL" id="CP000148">
    <property type="protein sequence ID" value="ABB30534.1"/>
    <property type="molecule type" value="Genomic_DNA"/>
</dbReference>
<reference evidence="3 4" key="1">
    <citation type="submission" date="2005-10" db="EMBL/GenBank/DDBJ databases">
        <title>Complete sequence of Geobacter metallireducens GS-15.</title>
        <authorList>
            <consortium name="US DOE Joint Genome Institute"/>
            <person name="Copeland A."/>
            <person name="Lucas S."/>
            <person name="Lapidus A."/>
            <person name="Barry K."/>
            <person name="Detter J.C."/>
            <person name="Glavina T."/>
            <person name="Hammon N."/>
            <person name="Israni S."/>
            <person name="Pitluck S."/>
            <person name="Di Bartolo G."/>
            <person name="Chain P."/>
            <person name="Schmutz J."/>
            <person name="Larimer F."/>
            <person name="Land M."/>
            <person name="Kyrpides N."/>
            <person name="Ivanova N."/>
            <person name="Richardson P."/>
        </authorList>
    </citation>
    <scope>NUCLEOTIDE SEQUENCE [LARGE SCALE GENOMIC DNA]</scope>
    <source>
        <strain evidence="4">ATCC 53774 / DSM 7210 / GS-15</strain>
    </source>
</reference>
<evidence type="ECO:0000313" key="4">
    <source>
        <dbReference type="Proteomes" id="UP000007073"/>
    </source>
</evidence>
<evidence type="ECO:0000256" key="1">
    <source>
        <dbReference type="SAM" id="SignalP"/>
    </source>
</evidence>
<dbReference type="eggNOG" id="ENOG50348QR">
    <property type="taxonomic scope" value="Bacteria"/>
</dbReference>
<feature type="signal peptide" evidence="1">
    <location>
        <begin position="1"/>
        <end position="25"/>
    </location>
</feature>
<feature type="chain" id="PRO_5004223326" evidence="1">
    <location>
        <begin position="26"/>
        <end position="334"/>
    </location>
</feature>
<dbReference type="PROSITE" id="PS51257">
    <property type="entry name" value="PROKAR_LIPOPROTEIN"/>
    <property type="match status" value="1"/>
</dbReference>
<dbReference type="STRING" id="269799.Gmet_0289"/>
<dbReference type="AlphaFoldDB" id="Q39YZ0"/>
<dbReference type="RefSeq" id="WP_004514000.1">
    <property type="nucleotide sequence ID" value="NC_007517.1"/>
</dbReference>
<reference evidence="3 4" key="2">
    <citation type="journal article" date="2009" name="BMC Microbiol.">
        <title>The genome sequence of Geobacter metallireducens: features of metabolism, physiology and regulation common and dissimilar to Geobacter sulfurreducens.</title>
        <authorList>
            <person name="Aklujkar M."/>
            <person name="Krushkal J."/>
            <person name="DiBartolo G."/>
            <person name="Lapidus A."/>
            <person name="Land M.L."/>
            <person name="Lovley D.R."/>
        </authorList>
    </citation>
    <scope>NUCLEOTIDE SEQUENCE [LARGE SCALE GENOMIC DNA]</scope>
    <source>
        <strain evidence="4">ATCC 53774 / DSM 7210 / GS-15</strain>
    </source>
</reference>
<keyword evidence="3" id="KW-0449">Lipoprotein</keyword>
<gene>
    <name evidence="3" type="ordered locus">Gmet_0289</name>
</gene>
<dbReference type="Proteomes" id="UP000007073">
    <property type="component" value="Chromosome"/>
</dbReference>
<organism evidence="3 4">
    <name type="scientific">Geobacter metallireducens (strain ATCC 53774 / DSM 7210 / GS-15)</name>
    <dbReference type="NCBI Taxonomy" id="269799"/>
    <lineage>
        <taxon>Bacteria</taxon>
        <taxon>Pseudomonadati</taxon>
        <taxon>Thermodesulfobacteriota</taxon>
        <taxon>Desulfuromonadia</taxon>
        <taxon>Geobacterales</taxon>
        <taxon>Geobacteraceae</taxon>
        <taxon>Geobacter</taxon>
    </lineage>
</organism>
<keyword evidence="4" id="KW-1185">Reference proteome</keyword>
<dbReference type="InterPro" id="IPR041290">
    <property type="entry name" value="Tli4_C"/>
</dbReference>
<dbReference type="Pfam" id="PF18426">
    <property type="entry name" value="Tli4_C"/>
    <property type="match status" value="1"/>
</dbReference>
<keyword evidence="1" id="KW-0732">Signal</keyword>